<keyword evidence="10" id="KW-1185">Reference proteome</keyword>
<dbReference type="Pfam" id="PF04082">
    <property type="entry name" value="Fungal_trans"/>
    <property type="match status" value="1"/>
</dbReference>
<dbReference type="PANTHER" id="PTHR40626">
    <property type="entry name" value="MIP31509P"/>
    <property type="match status" value="1"/>
</dbReference>
<evidence type="ECO:0000313" key="10">
    <source>
        <dbReference type="Proteomes" id="UP001165120"/>
    </source>
</evidence>
<dbReference type="AlphaFoldDB" id="A0A9W6SWG8"/>
<dbReference type="GO" id="GO:0000981">
    <property type="term" value="F:DNA-binding transcription factor activity, RNA polymerase II-specific"/>
    <property type="evidence" value="ECO:0007669"/>
    <property type="project" value="InterPro"/>
</dbReference>
<dbReference type="EMBL" id="BSXN01000361">
    <property type="protein sequence ID" value="GME68243.1"/>
    <property type="molecule type" value="Genomic_DNA"/>
</dbReference>
<dbReference type="InterPro" id="IPR007219">
    <property type="entry name" value="XnlR_reg_dom"/>
</dbReference>
<evidence type="ECO:0000256" key="4">
    <source>
        <dbReference type="ARBA" id="ARBA00022771"/>
    </source>
</evidence>
<evidence type="ECO:0000256" key="1">
    <source>
        <dbReference type="ARBA" id="ARBA00004123"/>
    </source>
</evidence>
<dbReference type="GO" id="GO:0005634">
    <property type="term" value="C:nucleus"/>
    <property type="evidence" value="ECO:0007669"/>
    <property type="project" value="UniProtKB-SubCell"/>
</dbReference>
<dbReference type="PANTHER" id="PTHR40626:SF18">
    <property type="entry name" value="NICOTINATE CATABOLISM CLUSTER-SPECIFIC TRANSCRIPTION FACTOR"/>
    <property type="match status" value="1"/>
</dbReference>
<feature type="domain" description="Xylanolytic transcriptional activator regulatory" evidence="8">
    <location>
        <begin position="311"/>
        <end position="577"/>
    </location>
</feature>
<evidence type="ECO:0000256" key="2">
    <source>
        <dbReference type="ARBA" id="ARBA00022723"/>
    </source>
</evidence>
<gene>
    <name evidence="9" type="ORF">Cboi02_000150600</name>
</gene>
<dbReference type="CDD" id="cd12148">
    <property type="entry name" value="fungal_TF_MHR"/>
    <property type="match status" value="1"/>
</dbReference>
<reference evidence="9" key="1">
    <citation type="submission" date="2023-04" db="EMBL/GenBank/DDBJ databases">
        <title>Candida boidinii NBRC 10035.</title>
        <authorList>
            <person name="Ichikawa N."/>
            <person name="Sato H."/>
            <person name="Tonouchi N."/>
        </authorList>
    </citation>
    <scope>NUCLEOTIDE SEQUENCE</scope>
    <source>
        <strain evidence="9">NBRC 10035</strain>
    </source>
</reference>
<evidence type="ECO:0000256" key="7">
    <source>
        <dbReference type="SAM" id="MobiDB-lite"/>
    </source>
</evidence>
<feature type="region of interest" description="Disordered" evidence="7">
    <location>
        <begin position="1"/>
        <end position="22"/>
    </location>
</feature>
<name>A0A9W6SWG8_CANBO</name>
<evidence type="ECO:0000259" key="8">
    <source>
        <dbReference type="Pfam" id="PF04082"/>
    </source>
</evidence>
<dbReference type="GO" id="GO:0000978">
    <property type="term" value="F:RNA polymerase II cis-regulatory region sequence-specific DNA binding"/>
    <property type="evidence" value="ECO:0007669"/>
    <property type="project" value="InterPro"/>
</dbReference>
<dbReference type="GO" id="GO:0000785">
    <property type="term" value="C:chromatin"/>
    <property type="evidence" value="ECO:0007669"/>
    <property type="project" value="TreeGrafter"/>
</dbReference>
<sequence length="796" mass="92003">MNTEFQLNNTSKKGDSENKVTSAQLKGKKTVWNPKTGYVKTTTQSIDRGVLEEDIVKSRSASDIIIPKKFVKSPTISLSGGRSFEKTGDNLDDKTKQPITQKANSLMSTGSVHNSPLSSDLTDNMFEFGLPLSEENEFITRFASDIGQRQDLPGHNEFLPDTSHSFNAPLTTFKDFSWIFEDFNFKEQKKCPENHHNEFNNNPEYHEKIKKKHSTISQTKHTVQSEKNSVYVYDNILTSRHFQSKFCFSERTRKRVIIYILESLYIEKISSQEHSNVNVLEPPMLRSNSDESTMSESDEFFQLETMNRLLLSFFTNVITVYPIIHLPSFDLDNTNSLLIVCMLVLGASYDTKENHKIAVRIHDLLRGRLFSSNFFGPIPELWVLDAILLIEIFGKFKAGVAQYEMSHLFHGLLINLIRRSGCENISISKSDFLHFENIQDSWEYWIKLESKKRLAFSTFIWDVQNSLLFGQTLCMSAFELRLQLPSSSDLWNAATADEWYEMFLKEEESNLLLSTLKKFLNVTDIPVNIDSYSRVIILHGLMGISCDMHRRDQMSLTSQNDPYVWKSKLVKAYDCWKENFDTFTSSISLEDFDSDVRYFVYFQYCVMNNCLYHSGQILLWCNAIDVQIYAGAKHILGRQITKPNIAVAKEEMYHWYSNLGYTEKCLMHASQLIREGLMNSTFEAVLEGTFHFPWCLYLATLVCWSFYNIQGDLQNSLLSTKKSNQDKKRKTWIDNESYSSMKDLIVSITSMAPSQYRSMTSVDVYGLLYEVRSQLKTVRWGLTYEAQLVLKSLSQR</sequence>
<keyword evidence="3" id="KW-0677">Repeat</keyword>
<proteinExistence type="predicted"/>
<feature type="compositionally biased region" description="Polar residues" evidence="7">
    <location>
        <begin position="1"/>
        <end position="11"/>
    </location>
</feature>
<comment type="caution">
    <text evidence="9">The sequence shown here is derived from an EMBL/GenBank/DDBJ whole genome shotgun (WGS) entry which is preliminary data.</text>
</comment>
<keyword evidence="4" id="KW-0863">Zinc-finger</keyword>
<accession>A0A9W6SWG8</accession>
<protein>
    <submittedName>
        <fullName evidence="9">Unnamed protein product</fullName>
    </submittedName>
</protein>
<dbReference type="InterPro" id="IPR051059">
    <property type="entry name" value="VerF-like"/>
</dbReference>
<evidence type="ECO:0000256" key="3">
    <source>
        <dbReference type="ARBA" id="ARBA00022737"/>
    </source>
</evidence>
<dbReference type="GO" id="GO:0008270">
    <property type="term" value="F:zinc ion binding"/>
    <property type="evidence" value="ECO:0007669"/>
    <property type="project" value="UniProtKB-KW"/>
</dbReference>
<comment type="subcellular location">
    <subcellularLocation>
        <location evidence="1">Nucleus</location>
    </subcellularLocation>
</comment>
<organism evidence="9 10">
    <name type="scientific">Candida boidinii</name>
    <name type="common">Yeast</name>
    <dbReference type="NCBI Taxonomy" id="5477"/>
    <lineage>
        <taxon>Eukaryota</taxon>
        <taxon>Fungi</taxon>
        <taxon>Dikarya</taxon>
        <taxon>Ascomycota</taxon>
        <taxon>Saccharomycotina</taxon>
        <taxon>Pichiomycetes</taxon>
        <taxon>Pichiales</taxon>
        <taxon>Pichiaceae</taxon>
        <taxon>Ogataea</taxon>
        <taxon>Ogataea/Candida clade</taxon>
    </lineage>
</organism>
<evidence type="ECO:0000256" key="6">
    <source>
        <dbReference type="ARBA" id="ARBA00023242"/>
    </source>
</evidence>
<evidence type="ECO:0000313" key="9">
    <source>
        <dbReference type="EMBL" id="GME68243.1"/>
    </source>
</evidence>
<dbReference type="Proteomes" id="UP001165120">
    <property type="component" value="Unassembled WGS sequence"/>
</dbReference>
<keyword evidence="2" id="KW-0479">Metal-binding</keyword>
<dbReference type="GO" id="GO:0006351">
    <property type="term" value="P:DNA-templated transcription"/>
    <property type="evidence" value="ECO:0007669"/>
    <property type="project" value="InterPro"/>
</dbReference>
<keyword evidence="6" id="KW-0539">Nucleus</keyword>
<keyword evidence="5" id="KW-0862">Zinc</keyword>
<evidence type="ECO:0000256" key="5">
    <source>
        <dbReference type="ARBA" id="ARBA00022833"/>
    </source>
</evidence>